<dbReference type="SUPFAM" id="SSF46785">
    <property type="entry name" value="Winged helix' DNA-binding domain"/>
    <property type="match status" value="1"/>
</dbReference>
<keyword evidence="3" id="KW-0804">Transcription</keyword>
<accession>A0A5Q0UG77</accession>
<gene>
    <name evidence="5" type="ORF">LC1Nh_0719</name>
</gene>
<protein>
    <submittedName>
        <fullName evidence="5">HxlR family transcriptional regulator</fullName>
    </submittedName>
</protein>
<feature type="domain" description="HTH hxlR-type" evidence="4">
    <location>
        <begin position="1"/>
        <end position="97"/>
    </location>
</feature>
<dbReference type="PANTHER" id="PTHR33204">
    <property type="entry name" value="TRANSCRIPTIONAL REGULATOR, MARR FAMILY"/>
    <property type="match status" value="1"/>
</dbReference>
<organism evidence="5 6">
    <name type="scientific">Candidatus Nanohalobium constans</name>
    <dbReference type="NCBI Taxonomy" id="2565781"/>
    <lineage>
        <taxon>Archaea</taxon>
        <taxon>Candidatus Nanohalarchaeota</taxon>
        <taxon>Candidatus Nanohalobia</taxon>
        <taxon>Candidatus Nanohalobiales</taxon>
        <taxon>Candidatus Nanohalobiaceae</taxon>
        <taxon>Candidatus Nanohalobium</taxon>
    </lineage>
</organism>
<dbReference type="PANTHER" id="PTHR33204:SF18">
    <property type="entry name" value="TRANSCRIPTIONAL REGULATORY PROTEIN"/>
    <property type="match status" value="1"/>
</dbReference>
<sequence>MTAASNIIGKKWHPVILSMLIEEEKGFNDLKEQVKGISSKVLSENLEDLQEKGLIERKVVSEKPFRVKYSVTQTGRELGPVLDQLHDWAAKHLEPAEKQESVI</sequence>
<evidence type="ECO:0000256" key="1">
    <source>
        <dbReference type="ARBA" id="ARBA00023015"/>
    </source>
</evidence>
<reference evidence="6" key="1">
    <citation type="submission" date="2019-05" db="EMBL/GenBank/DDBJ databases">
        <title>Candidatus Nanohalobium constans, a novel model system to study the DPANN nano-sized archaea: genomic and physiological characterization of a nanoarchaeon co-cultured with its chitinotrophic host.</title>
        <authorList>
            <person name="La Cono V."/>
            <person name="Arcadi E."/>
            <person name="Crisafi F."/>
            <person name="Denaro R."/>
            <person name="La Spada G."/>
            <person name="Messina E."/>
            <person name="Smedile F."/>
            <person name="Toshchakov S.V."/>
            <person name="Shevchenko M.A."/>
            <person name="Golyshin P.N."/>
            <person name="Golyshina O.V."/>
            <person name="Ferrer M."/>
            <person name="Rohde M."/>
            <person name="Mushegian A."/>
            <person name="Sorokin D.Y."/>
            <person name="Giuliano L."/>
            <person name="Yakimov M.M."/>
        </authorList>
    </citation>
    <scope>NUCLEOTIDE SEQUENCE [LARGE SCALE GENOMIC DNA]</scope>
    <source>
        <strain evidence="6">LC1Nh</strain>
    </source>
</reference>
<keyword evidence="1" id="KW-0805">Transcription regulation</keyword>
<dbReference type="AlphaFoldDB" id="A0A5Q0UG77"/>
<dbReference type="InterPro" id="IPR036390">
    <property type="entry name" value="WH_DNA-bd_sf"/>
</dbReference>
<dbReference type="Proteomes" id="UP000377803">
    <property type="component" value="Chromosome"/>
</dbReference>
<dbReference type="PROSITE" id="PS51118">
    <property type="entry name" value="HTH_HXLR"/>
    <property type="match status" value="1"/>
</dbReference>
<keyword evidence="2" id="KW-0238">DNA-binding</keyword>
<proteinExistence type="predicted"/>
<dbReference type="KEGG" id="ncon:LC1Nh_0719"/>
<name>A0A5Q0UG77_9ARCH</name>
<evidence type="ECO:0000313" key="5">
    <source>
        <dbReference type="EMBL" id="QGA80607.1"/>
    </source>
</evidence>
<dbReference type="InterPro" id="IPR002577">
    <property type="entry name" value="HTH_HxlR"/>
</dbReference>
<evidence type="ECO:0000259" key="4">
    <source>
        <dbReference type="PROSITE" id="PS51118"/>
    </source>
</evidence>
<dbReference type="InterPro" id="IPR036388">
    <property type="entry name" value="WH-like_DNA-bd_sf"/>
</dbReference>
<dbReference type="Gene3D" id="1.10.10.10">
    <property type="entry name" value="Winged helix-like DNA-binding domain superfamily/Winged helix DNA-binding domain"/>
    <property type="match status" value="1"/>
</dbReference>
<keyword evidence="6" id="KW-1185">Reference proteome</keyword>
<evidence type="ECO:0000256" key="3">
    <source>
        <dbReference type="ARBA" id="ARBA00023163"/>
    </source>
</evidence>
<dbReference type="Pfam" id="PF01638">
    <property type="entry name" value="HxlR"/>
    <property type="match status" value="1"/>
</dbReference>
<dbReference type="EMBL" id="CP040089">
    <property type="protein sequence ID" value="QGA80607.1"/>
    <property type="molecule type" value="Genomic_DNA"/>
</dbReference>
<dbReference type="GO" id="GO:0003677">
    <property type="term" value="F:DNA binding"/>
    <property type="evidence" value="ECO:0007669"/>
    <property type="project" value="UniProtKB-KW"/>
</dbReference>
<evidence type="ECO:0000313" key="6">
    <source>
        <dbReference type="Proteomes" id="UP000377803"/>
    </source>
</evidence>
<evidence type="ECO:0000256" key="2">
    <source>
        <dbReference type="ARBA" id="ARBA00023125"/>
    </source>
</evidence>